<dbReference type="OrthoDB" id="2415936at2759"/>
<dbReference type="InterPro" id="IPR013144">
    <property type="entry name" value="CRA_dom"/>
</dbReference>
<dbReference type="InterPro" id="IPR006594">
    <property type="entry name" value="LisH"/>
</dbReference>
<dbReference type="InterPro" id="IPR006595">
    <property type="entry name" value="CTLH_C"/>
</dbReference>
<organism evidence="3 4">
    <name type="scientific">[Candida] railenensis</name>
    <dbReference type="NCBI Taxonomy" id="45579"/>
    <lineage>
        <taxon>Eukaryota</taxon>
        <taxon>Fungi</taxon>
        <taxon>Dikarya</taxon>
        <taxon>Ascomycota</taxon>
        <taxon>Saccharomycotina</taxon>
        <taxon>Pichiomycetes</taxon>
        <taxon>Debaryomycetaceae</taxon>
        <taxon>Kurtzmaniella</taxon>
    </lineage>
</organism>
<proteinExistence type="predicted"/>
<dbReference type="SMART" id="SM00757">
    <property type="entry name" value="CRA"/>
    <property type="match status" value="1"/>
</dbReference>
<comment type="caution">
    <text evidence="3">The sequence shown here is derived from an EMBL/GenBank/DDBJ whole genome shotgun (WGS) entry which is preliminary data.</text>
</comment>
<dbReference type="SMART" id="SM00668">
    <property type="entry name" value="CTLH"/>
    <property type="match status" value="1"/>
</dbReference>
<sequence>MYTQAAKHKIDSLILNYFIQEGYQEAAISFARETGIDLNDQNAKVESSHGPDNFTLVKQLGSIGTVSDSQFSELIINHFQHDNQVSRMESSVAAPSSSSSSSQRAQPLSSGYSTINQRKQIKLLILKGNITEAISKISDYFPTILDTNNLLYFKLLRLNLIEMIRNHKLDSKITSEKEKVFLSDILTFVRENLINKVINSTKLLKELEITMSLLCFKFDPNVKNIEEQKDLPEELRNLFNLSLRNKCYGLVNKAILNLNPSILDSRPSNGDENNLNLIEFDLSKFTHQRGSDNDEELDLEDFEGDFEFTAPVSGSTGSNGTSNNSGSKTVDKDNEEELNKLHDLSLESKLEKIIKLWTITEGRLVEFRIIKEGRYTLNDE</sequence>
<name>A0A9P0W0R0_9ASCO</name>
<keyword evidence="4" id="KW-1185">Reference proteome</keyword>
<dbReference type="EMBL" id="CAKXYY010000024">
    <property type="protein sequence ID" value="CAH2355288.1"/>
    <property type="molecule type" value="Genomic_DNA"/>
</dbReference>
<dbReference type="Pfam" id="PF10607">
    <property type="entry name" value="CTLH"/>
    <property type="match status" value="1"/>
</dbReference>
<evidence type="ECO:0000259" key="2">
    <source>
        <dbReference type="PROSITE" id="PS50897"/>
    </source>
</evidence>
<feature type="compositionally biased region" description="Low complexity" evidence="1">
    <location>
        <begin position="90"/>
        <end position="110"/>
    </location>
</feature>
<protein>
    <recommendedName>
        <fullName evidence="2">CTLH domain-containing protein</fullName>
    </recommendedName>
</protein>
<accession>A0A9P0W0R0</accession>
<dbReference type="AlphaFoldDB" id="A0A9P0W0R0"/>
<feature type="compositionally biased region" description="Low complexity" evidence="1">
    <location>
        <begin position="313"/>
        <end position="327"/>
    </location>
</feature>
<evidence type="ECO:0000313" key="4">
    <source>
        <dbReference type="Proteomes" id="UP000837801"/>
    </source>
</evidence>
<feature type="region of interest" description="Disordered" evidence="1">
    <location>
        <begin position="310"/>
        <end position="334"/>
    </location>
</feature>
<feature type="domain" description="CTLH" evidence="2">
    <location>
        <begin position="114"/>
        <end position="171"/>
    </location>
</feature>
<dbReference type="Proteomes" id="UP000837801">
    <property type="component" value="Unassembled WGS sequence"/>
</dbReference>
<dbReference type="SMART" id="SM00667">
    <property type="entry name" value="LisH"/>
    <property type="match status" value="1"/>
</dbReference>
<evidence type="ECO:0000256" key="1">
    <source>
        <dbReference type="SAM" id="MobiDB-lite"/>
    </source>
</evidence>
<dbReference type="PROSITE" id="PS50896">
    <property type="entry name" value="LISH"/>
    <property type="match status" value="1"/>
</dbReference>
<reference evidence="3" key="1">
    <citation type="submission" date="2022-03" db="EMBL/GenBank/DDBJ databases">
        <authorList>
            <person name="Legras J.-L."/>
            <person name="Devillers H."/>
            <person name="Grondin C."/>
        </authorList>
    </citation>
    <scope>NUCLEOTIDE SEQUENCE</scope>
    <source>
        <strain evidence="3">CLIB 1423</strain>
    </source>
</reference>
<dbReference type="PROSITE" id="PS50897">
    <property type="entry name" value="CTLH"/>
    <property type="match status" value="1"/>
</dbReference>
<evidence type="ECO:0000313" key="3">
    <source>
        <dbReference type="EMBL" id="CAH2355288.1"/>
    </source>
</evidence>
<dbReference type="Pfam" id="PF08513">
    <property type="entry name" value="LisH"/>
    <property type="match status" value="1"/>
</dbReference>
<gene>
    <name evidence="3" type="ORF">CLIB1423_24S00298</name>
</gene>
<dbReference type="InterPro" id="IPR050618">
    <property type="entry name" value="Ubq-SigPath_Reg"/>
</dbReference>
<dbReference type="InterPro" id="IPR024964">
    <property type="entry name" value="CTLH/CRA"/>
</dbReference>
<dbReference type="PANTHER" id="PTHR12864">
    <property type="entry name" value="RAN BINDING PROTEIN 9-RELATED"/>
    <property type="match status" value="1"/>
</dbReference>
<feature type="region of interest" description="Disordered" evidence="1">
    <location>
        <begin position="87"/>
        <end position="111"/>
    </location>
</feature>